<accession>A0A7J0F7R7</accession>
<evidence type="ECO:0008006" key="4">
    <source>
        <dbReference type="Google" id="ProtNLM"/>
    </source>
</evidence>
<feature type="compositionally biased region" description="Basic and acidic residues" evidence="1">
    <location>
        <begin position="75"/>
        <end position="86"/>
    </location>
</feature>
<comment type="caution">
    <text evidence="2">The sequence shown here is derived from an EMBL/GenBank/DDBJ whole genome shotgun (WGS) entry which is preliminary data.</text>
</comment>
<feature type="region of interest" description="Disordered" evidence="1">
    <location>
        <begin position="167"/>
        <end position="246"/>
    </location>
</feature>
<reference evidence="2 3" key="1">
    <citation type="submission" date="2019-07" db="EMBL/GenBank/DDBJ databases">
        <title>De Novo Assembly of kiwifruit Actinidia rufa.</title>
        <authorList>
            <person name="Sugita-Konishi S."/>
            <person name="Sato K."/>
            <person name="Mori E."/>
            <person name="Abe Y."/>
            <person name="Kisaki G."/>
            <person name="Hamano K."/>
            <person name="Suezawa K."/>
            <person name="Otani M."/>
            <person name="Fukuda T."/>
            <person name="Manabe T."/>
            <person name="Gomi K."/>
            <person name="Tabuchi M."/>
            <person name="Akimitsu K."/>
            <person name="Kataoka I."/>
        </authorList>
    </citation>
    <scope>NUCLEOTIDE SEQUENCE [LARGE SCALE GENOMIC DNA]</scope>
    <source>
        <strain evidence="3">cv. Fuchu</strain>
    </source>
</reference>
<gene>
    <name evidence="2" type="ORF">Acr_10g0001370</name>
</gene>
<feature type="compositionally biased region" description="Polar residues" evidence="1">
    <location>
        <begin position="211"/>
        <end position="246"/>
    </location>
</feature>
<dbReference type="EMBL" id="BJWL01000010">
    <property type="protein sequence ID" value="GFY94752.1"/>
    <property type="molecule type" value="Genomic_DNA"/>
</dbReference>
<evidence type="ECO:0000256" key="1">
    <source>
        <dbReference type="SAM" id="MobiDB-lite"/>
    </source>
</evidence>
<proteinExistence type="predicted"/>
<dbReference type="OrthoDB" id="1431247at2759"/>
<name>A0A7J0F7R7_9ERIC</name>
<dbReference type="AlphaFoldDB" id="A0A7J0F7R7"/>
<dbReference type="Proteomes" id="UP000585474">
    <property type="component" value="Unassembled WGS sequence"/>
</dbReference>
<sequence>MRSGSTNGAASREVYRIPEDCSIRGIHDKLEGGTLTITMPKKTSVAQVGKENPPKQQMLLRALKNKQRCQSPRNSKSDSGSKEKLRLNPSPKKGRGETPPIPTSCTNAATVVQKTTSTIGVSKQQTDGKGLEELTTQKTTANPSPKRVEAKLLQYQLHVQTLQRLFKRQHQPSRGQTNKPMVRALDEPTTQKTTEEPKSQKGRSETPPVPTSSTNAATVVQKTTSTIGEAKSQTNGKGLEEPTSQKAVAETMSKRVEVKLLRYNFKYQCCNGVQKTTSHRRANNKRWEGLEEPTYQKAAAETMSKGEVKPSVPTSSTNAATVFKDNINHRDCLKEKEKGKESIEPENFMKTILDKEKEESEESTAGTHKEEAKDYSDVSKSKQNRGVSFGLLSWET</sequence>
<feature type="compositionally biased region" description="Polar residues" evidence="1">
    <location>
        <begin position="134"/>
        <end position="143"/>
    </location>
</feature>
<organism evidence="2 3">
    <name type="scientific">Actinidia rufa</name>
    <dbReference type="NCBI Taxonomy" id="165716"/>
    <lineage>
        <taxon>Eukaryota</taxon>
        <taxon>Viridiplantae</taxon>
        <taxon>Streptophyta</taxon>
        <taxon>Embryophyta</taxon>
        <taxon>Tracheophyta</taxon>
        <taxon>Spermatophyta</taxon>
        <taxon>Magnoliopsida</taxon>
        <taxon>eudicotyledons</taxon>
        <taxon>Gunneridae</taxon>
        <taxon>Pentapetalae</taxon>
        <taxon>asterids</taxon>
        <taxon>Ericales</taxon>
        <taxon>Actinidiaceae</taxon>
        <taxon>Actinidia</taxon>
    </lineage>
</organism>
<evidence type="ECO:0000313" key="3">
    <source>
        <dbReference type="Proteomes" id="UP000585474"/>
    </source>
</evidence>
<feature type="compositionally biased region" description="Basic and acidic residues" evidence="1">
    <location>
        <begin position="334"/>
        <end position="343"/>
    </location>
</feature>
<feature type="region of interest" description="Disordered" evidence="1">
    <location>
        <begin position="334"/>
        <end position="396"/>
    </location>
</feature>
<feature type="compositionally biased region" description="Basic and acidic residues" evidence="1">
    <location>
        <begin position="367"/>
        <end position="380"/>
    </location>
</feature>
<feature type="compositionally biased region" description="Polar residues" evidence="1">
    <location>
        <begin position="118"/>
        <end position="127"/>
    </location>
</feature>
<keyword evidence="3" id="KW-1185">Reference proteome</keyword>
<protein>
    <recommendedName>
        <fullName evidence="4">SHSP domain-containing protein</fullName>
    </recommendedName>
</protein>
<feature type="compositionally biased region" description="Basic and acidic residues" evidence="1">
    <location>
        <begin position="193"/>
        <end position="204"/>
    </location>
</feature>
<evidence type="ECO:0000313" key="2">
    <source>
        <dbReference type="EMBL" id="GFY94752.1"/>
    </source>
</evidence>
<feature type="region of interest" description="Disordered" evidence="1">
    <location>
        <begin position="40"/>
        <end position="106"/>
    </location>
</feature>
<feature type="region of interest" description="Disordered" evidence="1">
    <location>
        <begin position="118"/>
        <end position="145"/>
    </location>
</feature>